<dbReference type="Gene3D" id="3.60.15.10">
    <property type="entry name" value="Ribonuclease Z/Hydroxyacylglutathione hydrolase-like"/>
    <property type="match status" value="1"/>
</dbReference>
<dbReference type="GO" id="GO:0016787">
    <property type="term" value="F:hydrolase activity"/>
    <property type="evidence" value="ECO:0007669"/>
    <property type="project" value="UniProtKB-KW"/>
</dbReference>
<dbReference type="InterPro" id="IPR001279">
    <property type="entry name" value="Metallo-B-lactamas"/>
</dbReference>
<dbReference type="STRING" id="171383.AKJ31_07705"/>
<protein>
    <submittedName>
        <fullName evidence="2">Zn-dependent hydrolase</fullName>
    </submittedName>
</protein>
<evidence type="ECO:0000259" key="1">
    <source>
        <dbReference type="SMART" id="SM00849"/>
    </source>
</evidence>
<name>A0A0M0I204_9VIBR</name>
<dbReference type="SUPFAM" id="SSF56281">
    <property type="entry name" value="Metallo-hydrolase/oxidoreductase"/>
    <property type="match status" value="1"/>
</dbReference>
<evidence type="ECO:0000313" key="3">
    <source>
        <dbReference type="Proteomes" id="UP000037530"/>
    </source>
</evidence>
<dbReference type="SMART" id="SM00849">
    <property type="entry name" value="Lactamase_B"/>
    <property type="match status" value="1"/>
</dbReference>
<dbReference type="RefSeq" id="WP_053408524.1">
    <property type="nucleotide sequence ID" value="NZ_LHPI01000004.1"/>
</dbReference>
<dbReference type="EMBL" id="LHPI01000004">
    <property type="protein sequence ID" value="KOO08361.1"/>
    <property type="molecule type" value="Genomic_DNA"/>
</dbReference>
<accession>A0A0M0I204</accession>
<feature type="domain" description="Metallo-beta-lactamase" evidence="1">
    <location>
        <begin position="10"/>
        <end position="209"/>
    </location>
</feature>
<comment type="caution">
    <text evidence="2">The sequence shown here is derived from an EMBL/GenBank/DDBJ whole genome shotgun (WGS) entry which is preliminary data.</text>
</comment>
<sequence length="258" mass="29518">MKIHKIDGYIQKMYLAEYPDKLLLLDGASRADIPYLKHFITHTLNRPFNSLTAVVVTHMHPDHAGAAHKLREQTGCKIISANKSTHWYGGLHGVLMHITDIALAKWVASRMKKPQRLLWYSRKLLPDIKLNDGDMIPMFEDWQVLDVPGHTDRDIALFHAEQDVLYVADLIVQVKNKLISPFPIFYPNQYRASIERVFNMRPKTLLIAHGGEVTLDEPAYQYLVQTAPRTPSTHWRATKIKIKSLLGAIWAFGFATSK</sequence>
<organism evidence="2 3">
    <name type="scientific">Vibrio hepatarius</name>
    <dbReference type="NCBI Taxonomy" id="171383"/>
    <lineage>
        <taxon>Bacteria</taxon>
        <taxon>Pseudomonadati</taxon>
        <taxon>Pseudomonadota</taxon>
        <taxon>Gammaproteobacteria</taxon>
        <taxon>Vibrionales</taxon>
        <taxon>Vibrionaceae</taxon>
        <taxon>Vibrio</taxon>
        <taxon>Vibrio oreintalis group</taxon>
    </lineage>
</organism>
<keyword evidence="2" id="KW-0378">Hydrolase</keyword>
<gene>
    <name evidence="2" type="ORF">AKJ31_07705</name>
</gene>
<dbReference type="PANTHER" id="PTHR42951">
    <property type="entry name" value="METALLO-BETA-LACTAMASE DOMAIN-CONTAINING"/>
    <property type="match status" value="1"/>
</dbReference>
<dbReference type="PATRIC" id="fig|171383.3.peg.1585"/>
<dbReference type="InterPro" id="IPR050855">
    <property type="entry name" value="NDM-1-like"/>
</dbReference>
<proteinExistence type="predicted"/>
<dbReference type="AlphaFoldDB" id="A0A0M0I204"/>
<dbReference type="InterPro" id="IPR036866">
    <property type="entry name" value="RibonucZ/Hydroxyglut_hydro"/>
</dbReference>
<dbReference type="OrthoDB" id="9802991at2"/>
<dbReference type="Pfam" id="PF00753">
    <property type="entry name" value="Lactamase_B"/>
    <property type="match status" value="1"/>
</dbReference>
<evidence type="ECO:0000313" key="2">
    <source>
        <dbReference type="EMBL" id="KOO08361.1"/>
    </source>
</evidence>
<reference evidence="3" key="1">
    <citation type="submission" date="2015-08" db="EMBL/GenBank/DDBJ databases">
        <title>Vibrio galatheae sp. nov., a novel member of the Vibrionaceae family isolated from the Solomon Islands.</title>
        <authorList>
            <person name="Giubergia S."/>
            <person name="Machado H."/>
            <person name="Mateiu R.V."/>
            <person name="Gram L."/>
        </authorList>
    </citation>
    <scope>NUCLEOTIDE SEQUENCE [LARGE SCALE GENOMIC DNA]</scope>
    <source>
        <strain evidence="3">DSM 19134</strain>
    </source>
</reference>
<keyword evidence="3" id="KW-1185">Reference proteome</keyword>
<dbReference type="Proteomes" id="UP000037530">
    <property type="component" value="Unassembled WGS sequence"/>
</dbReference>